<protein>
    <submittedName>
        <fullName evidence="7">Formate/nitrite transporter</fullName>
    </submittedName>
</protein>
<dbReference type="InterPro" id="IPR000292">
    <property type="entry name" value="For/NO2_transpt"/>
</dbReference>
<keyword evidence="4 6" id="KW-0472">Membrane</keyword>
<evidence type="ECO:0000313" key="7">
    <source>
        <dbReference type="EMBL" id="KXB56887.1"/>
    </source>
</evidence>
<dbReference type="GO" id="GO:0005886">
    <property type="term" value="C:plasma membrane"/>
    <property type="evidence" value="ECO:0007669"/>
    <property type="project" value="TreeGrafter"/>
</dbReference>
<sequence>MKLFKNITDKKEEECIMNFSNTTAEVTSNLIAAGEAKVKRPLHKMIILGIFAGMLIGAGAMASSVAMHDIANVGLARLVAGLVFPIGFVMMVLFGGELFTGACLMIMGLLKGKYNVASMIRVLITIFISNLIGGIILAILVAYSGQFKFGDGAMGAFTIKLALSKANISFGSAFISGILCNFFVCFGVVMAGLSKDISGKVLASFLPIMTFVTGGFEHCVANMFYIPAGIFAAGNAKFAEVAMTKYGITAEKLATLNWQNFFIKNELPVTLGNIVGGMLFIGVALFILYARED</sequence>
<proteinExistence type="inferred from homology"/>
<feature type="transmembrane region" description="Helical" evidence="6">
    <location>
        <begin position="170"/>
        <end position="193"/>
    </location>
</feature>
<dbReference type="AlphaFoldDB" id="A0A133ZN59"/>
<comment type="subcellular location">
    <subcellularLocation>
        <location evidence="1">Membrane</location>
        <topology evidence="1">Multi-pass membrane protein</topology>
    </subcellularLocation>
</comment>
<dbReference type="Proteomes" id="UP000070394">
    <property type="component" value="Unassembled WGS sequence"/>
</dbReference>
<evidence type="ECO:0000256" key="5">
    <source>
        <dbReference type="ARBA" id="ARBA00049660"/>
    </source>
</evidence>
<keyword evidence="3 6" id="KW-1133">Transmembrane helix</keyword>
<dbReference type="Gene3D" id="1.20.1080.10">
    <property type="entry name" value="Glycerol uptake facilitator protein"/>
    <property type="match status" value="1"/>
</dbReference>
<evidence type="ECO:0000256" key="2">
    <source>
        <dbReference type="ARBA" id="ARBA00022692"/>
    </source>
</evidence>
<dbReference type="Pfam" id="PF01226">
    <property type="entry name" value="Form_Nir_trans"/>
    <property type="match status" value="1"/>
</dbReference>
<organism evidence="7 8">
    <name type="scientific">Lachnoanaerobaculum saburreum</name>
    <dbReference type="NCBI Taxonomy" id="467210"/>
    <lineage>
        <taxon>Bacteria</taxon>
        <taxon>Bacillati</taxon>
        <taxon>Bacillota</taxon>
        <taxon>Clostridia</taxon>
        <taxon>Lachnospirales</taxon>
        <taxon>Lachnospiraceae</taxon>
        <taxon>Lachnoanaerobaculum</taxon>
    </lineage>
</organism>
<keyword evidence="8" id="KW-1185">Reference proteome</keyword>
<comment type="caution">
    <text evidence="7">The sequence shown here is derived from an EMBL/GenBank/DDBJ whole genome shotgun (WGS) entry which is preliminary data.</text>
</comment>
<feature type="transmembrane region" description="Helical" evidence="6">
    <location>
        <begin position="122"/>
        <end position="143"/>
    </location>
</feature>
<dbReference type="PATRIC" id="fig|467210.3.peg.1783"/>
<feature type="transmembrane region" description="Helical" evidence="6">
    <location>
        <begin position="45"/>
        <end position="66"/>
    </location>
</feature>
<comment type="similarity">
    <text evidence="5">Belongs to the FNT transporter (TC 1.A.16) family.</text>
</comment>
<evidence type="ECO:0000256" key="3">
    <source>
        <dbReference type="ARBA" id="ARBA00022989"/>
    </source>
</evidence>
<feature type="transmembrane region" description="Helical" evidence="6">
    <location>
        <begin position="205"/>
        <end position="226"/>
    </location>
</feature>
<name>A0A133ZN59_9FIRM</name>
<evidence type="ECO:0000256" key="4">
    <source>
        <dbReference type="ARBA" id="ARBA00023136"/>
    </source>
</evidence>
<feature type="transmembrane region" description="Helical" evidence="6">
    <location>
        <begin position="271"/>
        <end position="290"/>
    </location>
</feature>
<dbReference type="PANTHER" id="PTHR30520:SF6">
    <property type="entry name" value="FORMATE_NITRATE FAMILY TRANSPORTER (EUROFUNG)"/>
    <property type="match status" value="1"/>
</dbReference>
<dbReference type="InterPro" id="IPR023271">
    <property type="entry name" value="Aquaporin-like"/>
</dbReference>
<dbReference type="PROSITE" id="PS01005">
    <property type="entry name" value="FORMATE_NITRITE_TP_1"/>
    <property type="match status" value="1"/>
</dbReference>
<keyword evidence="2 6" id="KW-0812">Transmembrane</keyword>
<reference evidence="8" key="1">
    <citation type="submission" date="2016-01" db="EMBL/GenBank/DDBJ databases">
        <authorList>
            <person name="Mitreva M."/>
            <person name="Pepin K.H."/>
            <person name="Mihindukulasuriya K.A."/>
            <person name="Fulton R."/>
            <person name="Fronick C."/>
            <person name="O'Laughlin M."/>
            <person name="Miner T."/>
            <person name="Herter B."/>
            <person name="Rosa B.A."/>
            <person name="Cordes M."/>
            <person name="Tomlinson C."/>
            <person name="Wollam A."/>
            <person name="Palsikar V.B."/>
            <person name="Mardis E.R."/>
            <person name="Wilson R.K."/>
        </authorList>
    </citation>
    <scope>NUCLEOTIDE SEQUENCE [LARGE SCALE GENOMIC DNA]</scope>
    <source>
        <strain evidence="8">DNF00896</strain>
    </source>
</reference>
<dbReference type="InterPro" id="IPR024002">
    <property type="entry name" value="For/NO2_transpt_CS"/>
</dbReference>
<evidence type="ECO:0000256" key="1">
    <source>
        <dbReference type="ARBA" id="ARBA00004141"/>
    </source>
</evidence>
<evidence type="ECO:0000313" key="8">
    <source>
        <dbReference type="Proteomes" id="UP000070394"/>
    </source>
</evidence>
<dbReference type="EMBL" id="LSDA01000099">
    <property type="protein sequence ID" value="KXB56887.1"/>
    <property type="molecule type" value="Genomic_DNA"/>
</dbReference>
<dbReference type="STRING" id="467210.HMPREF1866_01797"/>
<evidence type="ECO:0000256" key="6">
    <source>
        <dbReference type="SAM" id="Phobius"/>
    </source>
</evidence>
<accession>A0A133ZN59</accession>
<gene>
    <name evidence="7" type="ORF">HMPREF1866_01797</name>
</gene>
<dbReference type="GO" id="GO:0015499">
    <property type="term" value="F:formate transmembrane transporter activity"/>
    <property type="evidence" value="ECO:0007669"/>
    <property type="project" value="TreeGrafter"/>
</dbReference>
<dbReference type="PANTHER" id="PTHR30520">
    <property type="entry name" value="FORMATE TRANSPORTER-RELATED"/>
    <property type="match status" value="1"/>
</dbReference>
<feature type="transmembrane region" description="Helical" evidence="6">
    <location>
        <begin position="86"/>
        <end position="110"/>
    </location>
</feature>